<evidence type="ECO:0000313" key="3">
    <source>
        <dbReference type="Proteomes" id="UP000295818"/>
    </source>
</evidence>
<name>A0ABY2BCD6_9ACTN</name>
<dbReference type="InterPro" id="IPR008407">
    <property type="entry name" value="Brnchd-chn_aa_trnsp_AzlD"/>
</dbReference>
<dbReference type="RefSeq" id="WP_132193201.1">
    <property type="nucleotide sequence ID" value="NZ_SLWM01000017.1"/>
</dbReference>
<feature type="transmembrane region" description="Helical" evidence="1">
    <location>
        <begin position="86"/>
        <end position="104"/>
    </location>
</feature>
<feature type="transmembrane region" description="Helical" evidence="1">
    <location>
        <begin position="37"/>
        <end position="58"/>
    </location>
</feature>
<accession>A0ABY2BCD6</accession>
<feature type="transmembrane region" description="Helical" evidence="1">
    <location>
        <begin position="6"/>
        <end position="25"/>
    </location>
</feature>
<keyword evidence="1" id="KW-0472">Membrane</keyword>
<dbReference type="EMBL" id="SLWM01000017">
    <property type="protein sequence ID" value="TCO16428.1"/>
    <property type="molecule type" value="Genomic_DNA"/>
</dbReference>
<proteinExistence type="predicted"/>
<evidence type="ECO:0000313" key="2">
    <source>
        <dbReference type="EMBL" id="TCO16428.1"/>
    </source>
</evidence>
<reference evidence="2 3" key="1">
    <citation type="journal article" date="2015" name="Stand. Genomic Sci.">
        <title>Genomic Encyclopedia of Bacterial and Archaeal Type Strains, Phase III: the genomes of soil and plant-associated and newly described type strains.</title>
        <authorList>
            <person name="Whitman W.B."/>
            <person name="Woyke T."/>
            <person name="Klenk H.P."/>
            <person name="Zhou Y."/>
            <person name="Lilburn T.G."/>
            <person name="Beck B.J."/>
            <person name="De Vos P."/>
            <person name="Vandamme P."/>
            <person name="Eisen J.A."/>
            <person name="Garrity G."/>
            <person name="Hugenholtz P."/>
            <person name="Kyrpides N.C."/>
        </authorList>
    </citation>
    <scope>NUCLEOTIDE SEQUENCE [LARGE SCALE GENOMIC DNA]</scope>
    <source>
        <strain evidence="2 3">VKM Ac-2538</strain>
    </source>
</reference>
<keyword evidence="3" id="KW-1185">Reference proteome</keyword>
<keyword evidence="1" id="KW-0812">Transmembrane</keyword>
<keyword evidence="1" id="KW-1133">Transmembrane helix</keyword>
<dbReference type="Pfam" id="PF05437">
    <property type="entry name" value="AzlD"/>
    <property type="match status" value="1"/>
</dbReference>
<protein>
    <submittedName>
        <fullName evidence="2">Branched-subunit amino acid transport protein</fullName>
    </submittedName>
</protein>
<evidence type="ECO:0000256" key="1">
    <source>
        <dbReference type="SAM" id="Phobius"/>
    </source>
</evidence>
<comment type="caution">
    <text evidence="2">The sequence shown here is derived from an EMBL/GenBank/DDBJ whole genome shotgun (WGS) entry which is preliminary data.</text>
</comment>
<organism evidence="2 3">
    <name type="scientific">Kribbella orskensis</name>
    <dbReference type="NCBI Taxonomy" id="2512216"/>
    <lineage>
        <taxon>Bacteria</taxon>
        <taxon>Bacillati</taxon>
        <taxon>Actinomycetota</taxon>
        <taxon>Actinomycetes</taxon>
        <taxon>Propionibacteriales</taxon>
        <taxon>Kribbellaceae</taxon>
        <taxon>Kribbella</taxon>
    </lineage>
</organism>
<sequence>MTALLAMLILGAVSWVFRIAFITLLPAERLPTRFQTALDHLAPAVLASIVAVELVTLLRGASPTQATALLAAAAIITAVAYHTRNLTIACALGLCTVLALHYLTA</sequence>
<dbReference type="Proteomes" id="UP000295818">
    <property type="component" value="Unassembled WGS sequence"/>
</dbReference>
<gene>
    <name evidence="2" type="ORF">EV644_11782</name>
</gene>